<evidence type="ECO:0000256" key="2">
    <source>
        <dbReference type="ARBA" id="ARBA00023242"/>
    </source>
</evidence>
<dbReference type="GeneID" id="63792655"/>
<dbReference type="CDD" id="cd12148">
    <property type="entry name" value="fungal_TF_MHR"/>
    <property type="match status" value="1"/>
</dbReference>
<accession>A0A364KV46</accession>
<reference evidence="3 4" key="1">
    <citation type="journal article" date="2017" name="Biotechnol. Biofuels">
        <title>Differential beta-glucosidase expression as a function of carbon source availability in Talaromyces amestolkiae: a genomic and proteomic approach.</title>
        <authorList>
            <person name="de Eugenio L.I."/>
            <person name="Mendez-Liter J.A."/>
            <person name="Nieto-Dominguez M."/>
            <person name="Alonso L."/>
            <person name="Gil-Munoz J."/>
            <person name="Barriuso J."/>
            <person name="Prieto A."/>
            <person name="Martinez M.J."/>
        </authorList>
    </citation>
    <scope>NUCLEOTIDE SEQUENCE [LARGE SCALE GENOMIC DNA]</scope>
    <source>
        <strain evidence="3 4">CIB</strain>
    </source>
</reference>
<dbReference type="GO" id="GO:0003700">
    <property type="term" value="F:DNA-binding transcription factor activity"/>
    <property type="evidence" value="ECO:0007669"/>
    <property type="project" value="TreeGrafter"/>
</dbReference>
<dbReference type="Pfam" id="PF11951">
    <property type="entry name" value="Fungal_trans_2"/>
    <property type="match status" value="1"/>
</dbReference>
<evidence type="ECO:0000313" key="3">
    <source>
        <dbReference type="EMBL" id="RAO67427.1"/>
    </source>
</evidence>
<dbReference type="OrthoDB" id="415590at2759"/>
<dbReference type="AlphaFoldDB" id="A0A364KV46"/>
<dbReference type="InterPro" id="IPR021858">
    <property type="entry name" value="Fun_TF"/>
</dbReference>
<evidence type="ECO:0000313" key="4">
    <source>
        <dbReference type="Proteomes" id="UP000249363"/>
    </source>
</evidence>
<dbReference type="STRING" id="1196081.A0A364KV46"/>
<dbReference type="GO" id="GO:0000976">
    <property type="term" value="F:transcription cis-regulatory region binding"/>
    <property type="evidence" value="ECO:0007669"/>
    <property type="project" value="TreeGrafter"/>
</dbReference>
<protein>
    <recommendedName>
        <fullName evidence="5">Transcription factor domain-containing protein</fullName>
    </recommendedName>
</protein>
<comment type="subcellular location">
    <subcellularLocation>
        <location evidence="1">Nucleus</location>
    </subcellularLocation>
</comment>
<keyword evidence="4" id="KW-1185">Reference proteome</keyword>
<dbReference type="Proteomes" id="UP000249363">
    <property type="component" value="Unassembled WGS sequence"/>
</dbReference>
<name>A0A364KV46_TALAM</name>
<dbReference type="GO" id="GO:0005634">
    <property type="term" value="C:nucleus"/>
    <property type="evidence" value="ECO:0007669"/>
    <property type="project" value="UniProtKB-SubCell"/>
</dbReference>
<dbReference type="PANTHER" id="PTHR37534">
    <property type="entry name" value="TRANSCRIPTIONAL ACTIVATOR PROTEIN UGA3"/>
    <property type="match status" value="1"/>
</dbReference>
<proteinExistence type="predicted"/>
<dbReference type="GO" id="GO:0045944">
    <property type="term" value="P:positive regulation of transcription by RNA polymerase II"/>
    <property type="evidence" value="ECO:0007669"/>
    <property type="project" value="TreeGrafter"/>
</dbReference>
<sequence>MSHSEPASKRRRVTEPNSLQMYPQELLVYSPESAETFHSPLSSSNSRYYQDVFSHNPGYIASQEELRSMLIMTAQSAAPSRRGSPVIGEEIESEETLPRPGSGANNRWNARALVTQQVQTTECAHGSEGRRHSHQRATDVSVLGSATGKGQEPGQGQIMSGWNRRRIQYLKNYVAEVAPWLDMFDAQATFGIQLPALARNFPALLYAILAISARQLERKEGMPDSFESLELYQEAIRLLSPLLQNRDPKVIGACVLLCCLEMMSARAQDWRRHLEGCAALFDAFNINGFSQGLLQAIFWCYARMDLCGALMSDGTQSTLLQPSKWLPANTREEDVIHMFQEAESPDMYANYAVYLCAKACELVSLRTKFLELGEDNGCTGDIYHQRWLKLWEELQNWLARRPREIMPVQTVNSKPFPHILFVHWAAISSNQLYHTACVLMLNMMPKGAKLQGNPEITTSLWHARRICGISVTNPHAGCLNNAIQPLWIAGRLFSHQSEHAQIISLIRNIEAATGWGACWRIRDLEIAWGYKAHRMDRPERQNQESLTDN</sequence>
<dbReference type="EMBL" id="MIKG01000005">
    <property type="protein sequence ID" value="RAO67427.1"/>
    <property type="molecule type" value="Genomic_DNA"/>
</dbReference>
<dbReference type="RefSeq" id="XP_040731943.1">
    <property type="nucleotide sequence ID" value="XM_040875695.1"/>
</dbReference>
<evidence type="ECO:0000256" key="1">
    <source>
        <dbReference type="ARBA" id="ARBA00004123"/>
    </source>
</evidence>
<organism evidence="3 4">
    <name type="scientific">Talaromyces amestolkiae</name>
    <dbReference type="NCBI Taxonomy" id="1196081"/>
    <lineage>
        <taxon>Eukaryota</taxon>
        <taxon>Fungi</taxon>
        <taxon>Dikarya</taxon>
        <taxon>Ascomycota</taxon>
        <taxon>Pezizomycotina</taxon>
        <taxon>Eurotiomycetes</taxon>
        <taxon>Eurotiomycetidae</taxon>
        <taxon>Eurotiales</taxon>
        <taxon>Trichocomaceae</taxon>
        <taxon>Talaromyces</taxon>
        <taxon>Talaromyces sect. Talaromyces</taxon>
    </lineage>
</organism>
<evidence type="ECO:0008006" key="5">
    <source>
        <dbReference type="Google" id="ProtNLM"/>
    </source>
</evidence>
<comment type="caution">
    <text evidence="3">The sequence shown here is derived from an EMBL/GenBank/DDBJ whole genome shotgun (WGS) entry which is preliminary data.</text>
</comment>
<dbReference type="PANTHER" id="PTHR37534:SF24">
    <property type="entry name" value="MISCELLANEOUS ZN(II)2CYS6 TRANSCRIPTION FACTOR (EUROFUNG)-RELATED"/>
    <property type="match status" value="1"/>
</dbReference>
<gene>
    <name evidence="3" type="ORF">BHQ10_003439</name>
</gene>
<keyword evidence="2" id="KW-0539">Nucleus</keyword>